<dbReference type="PANTHER" id="PTHR10574:SF197">
    <property type="entry name" value="LAMININ SUBUNIT BETA-1 ISOFORM X1"/>
    <property type="match status" value="1"/>
</dbReference>
<evidence type="ECO:0000256" key="2">
    <source>
        <dbReference type="ARBA" id="ARBA00022525"/>
    </source>
</evidence>
<dbReference type="EMBL" id="JAHRIO010091866">
    <property type="protein sequence ID" value="MEQ2188977.1"/>
    <property type="molecule type" value="Genomic_DNA"/>
</dbReference>
<protein>
    <submittedName>
        <fullName evidence="11">Uncharacterized protein</fullName>
    </submittedName>
</protein>
<evidence type="ECO:0000256" key="6">
    <source>
        <dbReference type="ARBA" id="ARBA00023292"/>
    </source>
</evidence>
<evidence type="ECO:0000256" key="3">
    <source>
        <dbReference type="ARBA" id="ARBA00022530"/>
    </source>
</evidence>
<dbReference type="Pfam" id="PF21199">
    <property type="entry name" value="LAMININ_IV_B"/>
    <property type="match status" value="1"/>
</dbReference>
<evidence type="ECO:0000313" key="12">
    <source>
        <dbReference type="Proteomes" id="UP001476798"/>
    </source>
</evidence>
<feature type="domain" description="Laminin EGF-like" evidence="9">
    <location>
        <begin position="299"/>
        <end position="345"/>
    </location>
</feature>
<accession>A0ABV0Q0E3</accession>
<dbReference type="PANTHER" id="PTHR10574">
    <property type="entry name" value="NETRIN/LAMININ-RELATED"/>
    <property type="match status" value="1"/>
</dbReference>
<dbReference type="InterPro" id="IPR013015">
    <property type="entry name" value="Laminin_IV_B"/>
</dbReference>
<organism evidence="11 12">
    <name type="scientific">Goodea atripinnis</name>
    <dbReference type="NCBI Taxonomy" id="208336"/>
    <lineage>
        <taxon>Eukaryota</taxon>
        <taxon>Metazoa</taxon>
        <taxon>Chordata</taxon>
        <taxon>Craniata</taxon>
        <taxon>Vertebrata</taxon>
        <taxon>Euteleostomi</taxon>
        <taxon>Actinopterygii</taxon>
        <taxon>Neopterygii</taxon>
        <taxon>Teleostei</taxon>
        <taxon>Neoteleostei</taxon>
        <taxon>Acanthomorphata</taxon>
        <taxon>Ovalentaria</taxon>
        <taxon>Atherinomorphae</taxon>
        <taxon>Cyprinodontiformes</taxon>
        <taxon>Goodeidae</taxon>
        <taxon>Goodea</taxon>
    </lineage>
</organism>
<keyword evidence="5 7" id="KW-1015">Disulfide bond</keyword>
<comment type="caution">
    <text evidence="11">The sequence shown here is derived from an EMBL/GenBank/DDBJ whole genome shotgun (WGS) entry which is preliminary data.</text>
</comment>
<keyword evidence="12" id="KW-1185">Reference proteome</keyword>
<dbReference type="PROSITE" id="PS50027">
    <property type="entry name" value="EGF_LAM_2"/>
    <property type="match status" value="3"/>
</dbReference>
<dbReference type="SUPFAM" id="SSF57196">
    <property type="entry name" value="EGF/Laminin"/>
    <property type="match status" value="3"/>
</dbReference>
<feature type="disulfide bond" evidence="7">
    <location>
        <begin position="299"/>
        <end position="311"/>
    </location>
</feature>
<keyword evidence="4" id="KW-0084">Basement membrane</keyword>
<comment type="subcellular location">
    <subcellularLocation>
        <location evidence="1">Secreted</location>
        <location evidence="1">Extracellular space</location>
        <location evidence="1">Extracellular matrix</location>
        <location evidence="1">Basement membrane</location>
    </subcellularLocation>
</comment>
<evidence type="ECO:0000259" key="9">
    <source>
        <dbReference type="PROSITE" id="PS50027"/>
    </source>
</evidence>
<dbReference type="Pfam" id="PF00053">
    <property type="entry name" value="EGF_laminin"/>
    <property type="match status" value="3"/>
</dbReference>
<evidence type="ECO:0000256" key="5">
    <source>
        <dbReference type="ARBA" id="ARBA00023157"/>
    </source>
</evidence>
<feature type="disulfide bond" evidence="7">
    <location>
        <begin position="113"/>
        <end position="122"/>
    </location>
</feature>
<feature type="disulfide bond" evidence="7">
    <location>
        <begin position="320"/>
        <end position="329"/>
    </location>
</feature>
<dbReference type="InterPro" id="IPR050440">
    <property type="entry name" value="Laminin/Netrin_ECM"/>
</dbReference>
<feature type="domain" description="Laminin EGF-like" evidence="9">
    <location>
        <begin position="247"/>
        <end position="298"/>
    </location>
</feature>
<dbReference type="CDD" id="cd00055">
    <property type="entry name" value="EGF_Lam"/>
    <property type="match status" value="3"/>
</dbReference>
<feature type="disulfide bond" evidence="7">
    <location>
        <begin position="301"/>
        <end position="318"/>
    </location>
</feature>
<gene>
    <name evidence="11" type="ORF">GOODEAATRI_020431</name>
</gene>
<comment type="caution">
    <text evidence="7">Lacks conserved residue(s) required for the propagation of feature annotation.</text>
</comment>
<feature type="domain" description="Laminin EGF-like" evidence="9">
    <location>
        <begin position="92"/>
        <end position="139"/>
    </location>
</feature>
<feature type="disulfide bond" evidence="7">
    <location>
        <begin position="92"/>
        <end position="104"/>
    </location>
</feature>
<dbReference type="Gene3D" id="2.10.25.10">
    <property type="entry name" value="Laminin"/>
    <property type="match status" value="3"/>
</dbReference>
<dbReference type="InterPro" id="IPR002049">
    <property type="entry name" value="LE_dom"/>
</dbReference>
<keyword evidence="2" id="KW-0964">Secreted</keyword>
<feature type="region of interest" description="Disordered" evidence="8">
    <location>
        <begin position="153"/>
        <end position="203"/>
    </location>
</feature>
<evidence type="ECO:0000256" key="1">
    <source>
        <dbReference type="ARBA" id="ARBA00004302"/>
    </source>
</evidence>
<feature type="non-terminal residue" evidence="11">
    <location>
        <position position="1"/>
    </location>
</feature>
<feature type="disulfide bond" evidence="7">
    <location>
        <begin position="271"/>
        <end position="280"/>
    </location>
</feature>
<sequence>YIVLSRPFCFEPSNRYEVSIRFQRHGVAYRHLTAFVLIDSGSDPDAEQHREDMIRYMCLDSFMITPMPALAEMCSKLICSISANIHDGALPCQCDPQGSISSECDKVGGQCRCKANVIGRRCDQCAPGTYGFGVSGCTATSATQLQVSALAGREPPGANAQTANQASGASRAATPVSVTATQTSVIPGQGSAETADTTQRDTSANDHFNGHSCYTDYTSDQIICNCKQGYSGYYGNPEQPGGQCLPCECNNNIDTQDPGSCDPRTGQCLRCLYHTDGPSCSQCKAGYYGNALIKDCRHCNCHPLGSQMAQCNRETGQCECRDEMAGARCDECARGFTGIFPNCVCCHQCFQLWDDYLCQMRRDLDHIQYNIQRILESGITPGVGNDRIKELEQKLKQVQDLIDAGDTDKIHQLIGQRMDDLRWATIV</sequence>
<proteinExistence type="predicted"/>
<feature type="disulfide bond" evidence="7">
    <location>
        <begin position="94"/>
        <end position="111"/>
    </location>
</feature>
<keyword evidence="6 7" id="KW-0424">Laminin EGF-like domain</keyword>
<evidence type="ECO:0000256" key="4">
    <source>
        <dbReference type="ARBA" id="ARBA00022869"/>
    </source>
</evidence>
<dbReference type="PROSITE" id="PS01248">
    <property type="entry name" value="EGF_LAM_1"/>
    <property type="match status" value="2"/>
</dbReference>
<dbReference type="PROSITE" id="PS51116">
    <property type="entry name" value="LAMININ_IVB"/>
    <property type="match status" value="1"/>
</dbReference>
<evidence type="ECO:0000256" key="7">
    <source>
        <dbReference type="PROSITE-ProRule" id="PRU00460"/>
    </source>
</evidence>
<feature type="domain" description="Laminin IV type B" evidence="10">
    <location>
        <begin position="1"/>
        <end position="86"/>
    </location>
</feature>
<evidence type="ECO:0000256" key="8">
    <source>
        <dbReference type="SAM" id="MobiDB-lite"/>
    </source>
</evidence>
<dbReference type="SMART" id="SM00180">
    <property type="entry name" value="EGF_Lam"/>
    <property type="match status" value="3"/>
</dbReference>
<dbReference type="Proteomes" id="UP001476798">
    <property type="component" value="Unassembled WGS sequence"/>
</dbReference>
<evidence type="ECO:0000313" key="11">
    <source>
        <dbReference type="EMBL" id="MEQ2188977.1"/>
    </source>
</evidence>
<dbReference type="PRINTS" id="PR00011">
    <property type="entry name" value="EGFLAMININ"/>
</dbReference>
<name>A0ABV0Q0E3_9TELE</name>
<reference evidence="11 12" key="1">
    <citation type="submission" date="2021-06" db="EMBL/GenBank/DDBJ databases">
        <authorList>
            <person name="Palmer J.M."/>
        </authorList>
    </citation>
    <scope>NUCLEOTIDE SEQUENCE [LARGE SCALE GENOMIC DNA]</scope>
    <source>
        <strain evidence="11 12">GA_2019</strain>
        <tissue evidence="11">Muscle</tissue>
    </source>
</reference>
<feature type="compositionally biased region" description="Polar residues" evidence="8">
    <location>
        <begin position="176"/>
        <end position="203"/>
    </location>
</feature>
<evidence type="ECO:0000259" key="10">
    <source>
        <dbReference type="PROSITE" id="PS51116"/>
    </source>
</evidence>
<keyword evidence="3" id="KW-0272">Extracellular matrix</keyword>
<feature type="compositionally biased region" description="Polar residues" evidence="8">
    <location>
        <begin position="159"/>
        <end position="168"/>
    </location>
</feature>